<name>A0A370TTZ2_9HELO</name>
<dbReference type="AlphaFoldDB" id="A0A370TTZ2"/>
<comment type="caution">
    <text evidence="2">The sequence shown here is derived from an EMBL/GenBank/DDBJ whole genome shotgun (WGS) entry which is preliminary data.</text>
</comment>
<evidence type="ECO:0000256" key="1">
    <source>
        <dbReference type="SAM" id="MobiDB-lite"/>
    </source>
</evidence>
<feature type="region of interest" description="Disordered" evidence="1">
    <location>
        <begin position="1"/>
        <end position="146"/>
    </location>
</feature>
<gene>
    <name evidence="2" type="ORF">BP5553_03336</name>
</gene>
<feature type="compositionally biased region" description="Low complexity" evidence="1">
    <location>
        <begin position="123"/>
        <end position="135"/>
    </location>
</feature>
<organism evidence="2 3">
    <name type="scientific">Venustampulla echinocandica</name>
    <dbReference type="NCBI Taxonomy" id="2656787"/>
    <lineage>
        <taxon>Eukaryota</taxon>
        <taxon>Fungi</taxon>
        <taxon>Dikarya</taxon>
        <taxon>Ascomycota</taxon>
        <taxon>Pezizomycotina</taxon>
        <taxon>Leotiomycetes</taxon>
        <taxon>Helotiales</taxon>
        <taxon>Pleuroascaceae</taxon>
        <taxon>Venustampulla</taxon>
    </lineage>
</organism>
<dbReference type="GeneID" id="43596185"/>
<dbReference type="OrthoDB" id="3910171at2759"/>
<reference evidence="2 3" key="1">
    <citation type="journal article" date="2018" name="IMA Fungus">
        <title>IMA Genome-F 9: Draft genome sequence of Annulohypoxylon stygium, Aspergillus mulundensis, Berkeleyomyces basicola (syn. Thielaviopsis basicola), Ceratocystis smalleyi, two Cercospora beticola strains, Coleophoma cylindrospora, Fusarium fracticaudum, Phialophora cf. hyalina, and Morchella septimelata.</title>
        <authorList>
            <person name="Wingfield B.D."/>
            <person name="Bills G.F."/>
            <person name="Dong Y."/>
            <person name="Huang W."/>
            <person name="Nel W.J."/>
            <person name="Swalarsk-Parry B.S."/>
            <person name="Vaghefi N."/>
            <person name="Wilken P.M."/>
            <person name="An Z."/>
            <person name="de Beer Z.W."/>
            <person name="De Vos L."/>
            <person name="Chen L."/>
            <person name="Duong T.A."/>
            <person name="Gao Y."/>
            <person name="Hammerbacher A."/>
            <person name="Kikkert J.R."/>
            <person name="Li Y."/>
            <person name="Li H."/>
            <person name="Li K."/>
            <person name="Li Q."/>
            <person name="Liu X."/>
            <person name="Ma X."/>
            <person name="Naidoo K."/>
            <person name="Pethybridge S.J."/>
            <person name="Sun J."/>
            <person name="Steenkamp E.T."/>
            <person name="van der Nest M.A."/>
            <person name="van Wyk S."/>
            <person name="Wingfield M.J."/>
            <person name="Xiong C."/>
            <person name="Yue Q."/>
            <person name="Zhang X."/>
        </authorList>
    </citation>
    <scope>NUCLEOTIDE SEQUENCE [LARGE SCALE GENOMIC DNA]</scope>
    <source>
        <strain evidence="2 3">BP 5553</strain>
    </source>
</reference>
<accession>A0A370TTZ2</accession>
<dbReference type="Proteomes" id="UP000254866">
    <property type="component" value="Unassembled WGS sequence"/>
</dbReference>
<evidence type="ECO:0000313" key="2">
    <source>
        <dbReference type="EMBL" id="RDL38996.1"/>
    </source>
</evidence>
<keyword evidence="3" id="KW-1185">Reference proteome</keyword>
<proteinExistence type="predicted"/>
<protein>
    <submittedName>
        <fullName evidence="2">Uncharacterized protein</fullName>
    </submittedName>
</protein>
<evidence type="ECO:0000313" key="3">
    <source>
        <dbReference type="Proteomes" id="UP000254866"/>
    </source>
</evidence>
<feature type="compositionally biased region" description="Basic residues" evidence="1">
    <location>
        <begin position="110"/>
        <end position="122"/>
    </location>
</feature>
<dbReference type="RefSeq" id="XP_031871652.1">
    <property type="nucleotide sequence ID" value="XM_032011959.1"/>
</dbReference>
<feature type="compositionally biased region" description="Low complexity" evidence="1">
    <location>
        <begin position="40"/>
        <end position="54"/>
    </location>
</feature>
<sequence>MFEHFTFGTLPQPHTCPSAAVDDDLHASPLDTSLPPPVFPTQSSCPSPKSSNSPQRGINDMVTRFTNHSLAPEDEISRPSSWQNSLPPTPIIEYDPTPDPFTGQELSYRSARRGRTMRRSRRGSSPSPYRSSSPSQTLPSKRAQRQINVQKQSCSSHLRDIHTLVENMIASNSQCNLRKSASLSYLSSPLTRDILIPDIPEYPDGELVPDDDEGFDEMDDPHQFLRQASLILREVSLRRAGTPSGVQKHNGLRYRASAECLGGNGPGLTPNGRVKVRCLPRMRKRPTVPPG</sequence>
<dbReference type="EMBL" id="NPIC01000002">
    <property type="protein sequence ID" value="RDL38996.1"/>
    <property type="molecule type" value="Genomic_DNA"/>
</dbReference>